<protein>
    <submittedName>
        <fullName evidence="2">Uncharacterized protein</fullName>
    </submittedName>
</protein>
<comment type="caution">
    <text evidence="2">The sequence shown here is derived from an EMBL/GenBank/DDBJ whole genome shotgun (WGS) entry which is preliminary data.</text>
</comment>
<sequence>MSCTTTVYFQPGTMAAHEICLPSHFTPNTYGDGGKTYSEGGEDDKRNTHMRSRCSRARTLEYSAAIEDTLTRIDTNGDLTVPIVGAEKLLTQSIHMIEAFIQFLLTIKESLALI</sequence>
<dbReference type="AlphaFoldDB" id="A0A4Z2FH30"/>
<feature type="region of interest" description="Disordered" evidence="1">
    <location>
        <begin position="31"/>
        <end position="50"/>
    </location>
</feature>
<name>A0A4Z2FH30_9TELE</name>
<dbReference type="EMBL" id="SRLO01001183">
    <property type="protein sequence ID" value="TNN40506.1"/>
    <property type="molecule type" value="Genomic_DNA"/>
</dbReference>
<evidence type="ECO:0000313" key="3">
    <source>
        <dbReference type="Proteomes" id="UP000314294"/>
    </source>
</evidence>
<reference evidence="2 3" key="1">
    <citation type="submission" date="2019-03" db="EMBL/GenBank/DDBJ databases">
        <title>First draft genome of Liparis tanakae, snailfish: a comprehensive survey of snailfish specific genes.</title>
        <authorList>
            <person name="Kim W."/>
            <person name="Song I."/>
            <person name="Jeong J.-H."/>
            <person name="Kim D."/>
            <person name="Kim S."/>
            <person name="Ryu S."/>
            <person name="Song J.Y."/>
            <person name="Lee S.K."/>
        </authorList>
    </citation>
    <scope>NUCLEOTIDE SEQUENCE [LARGE SCALE GENOMIC DNA]</scope>
    <source>
        <tissue evidence="2">Muscle</tissue>
    </source>
</reference>
<evidence type="ECO:0000313" key="2">
    <source>
        <dbReference type="EMBL" id="TNN40506.1"/>
    </source>
</evidence>
<gene>
    <name evidence="2" type="ORF">EYF80_049326</name>
</gene>
<accession>A0A4Z2FH30</accession>
<keyword evidence="3" id="KW-1185">Reference proteome</keyword>
<dbReference type="Proteomes" id="UP000314294">
    <property type="component" value="Unassembled WGS sequence"/>
</dbReference>
<proteinExistence type="predicted"/>
<organism evidence="2 3">
    <name type="scientific">Liparis tanakae</name>
    <name type="common">Tanaka's snailfish</name>
    <dbReference type="NCBI Taxonomy" id="230148"/>
    <lineage>
        <taxon>Eukaryota</taxon>
        <taxon>Metazoa</taxon>
        <taxon>Chordata</taxon>
        <taxon>Craniata</taxon>
        <taxon>Vertebrata</taxon>
        <taxon>Euteleostomi</taxon>
        <taxon>Actinopterygii</taxon>
        <taxon>Neopterygii</taxon>
        <taxon>Teleostei</taxon>
        <taxon>Neoteleostei</taxon>
        <taxon>Acanthomorphata</taxon>
        <taxon>Eupercaria</taxon>
        <taxon>Perciformes</taxon>
        <taxon>Cottioidei</taxon>
        <taxon>Cottales</taxon>
        <taxon>Liparidae</taxon>
        <taxon>Liparis</taxon>
    </lineage>
</organism>
<evidence type="ECO:0000256" key="1">
    <source>
        <dbReference type="SAM" id="MobiDB-lite"/>
    </source>
</evidence>